<dbReference type="Gene3D" id="3.50.30.40">
    <property type="entry name" value="Ribonuclease E inhibitor RraA/RraA-like"/>
    <property type="match status" value="1"/>
</dbReference>
<evidence type="ECO:0000256" key="2">
    <source>
        <dbReference type="ARBA" id="ARBA00008621"/>
    </source>
</evidence>
<evidence type="ECO:0000256" key="5">
    <source>
        <dbReference type="ARBA" id="ARBA00023239"/>
    </source>
</evidence>
<comment type="cofactor">
    <cofactor evidence="8">
        <name>a divalent metal cation</name>
        <dbReference type="ChEBI" id="CHEBI:60240"/>
    </cofactor>
</comment>
<dbReference type="Proteomes" id="UP001497512">
    <property type="component" value="Chromosome 2"/>
</dbReference>
<dbReference type="EC" id="4.1.3.17" evidence="8"/>
<evidence type="ECO:0000256" key="8">
    <source>
        <dbReference type="RuleBase" id="RU004338"/>
    </source>
</evidence>
<dbReference type="SUPFAM" id="SSF89562">
    <property type="entry name" value="RraA-like"/>
    <property type="match status" value="1"/>
</dbReference>
<dbReference type="PANTHER" id="PTHR33254:SF4">
    <property type="entry name" value="4-HYDROXY-4-METHYL-2-OXOGLUTARATE ALDOLASE 3-RELATED"/>
    <property type="match status" value="1"/>
</dbReference>
<dbReference type="Pfam" id="PF03737">
    <property type="entry name" value="RraA-like"/>
    <property type="match status" value="1"/>
</dbReference>
<dbReference type="InterPro" id="IPR036704">
    <property type="entry name" value="RraA/RraA-like_sf"/>
</dbReference>
<keyword evidence="4 8" id="KW-0479">Metal-binding</keyword>
<protein>
    <recommendedName>
        <fullName evidence="8">4-hydroxy-4-methyl-2-oxoglutarate aldolase</fullName>
        <shortName evidence="8">HMG aldolase</shortName>
        <ecNumber evidence="8">4.1.1.112</ecNumber>
        <ecNumber evidence="8">4.1.3.17</ecNumber>
    </recommendedName>
    <alternativeName>
        <fullName evidence="8">Oxaloacetate decarboxylase</fullName>
    </alternativeName>
</protein>
<dbReference type="NCBIfam" id="TIGR01935">
    <property type="entry name" value="NOT-MenG"/>
    <property type="match status" value="1"/>
</dbReference>
<comment type="similarity">
    <text evidence="2 8">Belongs to the class II aldolase/RraA-like family.</text>
</comment>
<evidence type="ECO:0000313" key="10">
    <source>
        <dbReference type="Proteomes" id="UP001497512"/>
    </source>
</evidence>
<evidence type="ECO:0000313" key="9">
    <source>
        <dbReference type="EMBL" id="CAK9214195.1"/>
    </source>
</evidence>
<dbReference type="CDD" id="cd16841">
    <property type="entry name" value="RraA_family"/>
    <property type="match status" value="1"/>
</dbReference>
<comment type="catalytic activity">
    <reaction evidence="7 8">
        <text>oxaloacetate + H(+) = pyruvate + CO2</text>
        <dbReference type="Rhea" id="RHEA:15641"/>
        <dbReference type="ChEBI" id="CHEBI:15361"/>
        <dbReference type="ChEBI" id="CHEBI:15378"/>
        <dbReference type="ChEBI" id="CHEBI:16452"/>
        <dbReference type="ChEBI" id="CHEBI:16526"/>
        <dbReference type="EC" id="4.1.1.112"/>
    </reaction>
</comment>
<dbReference type="PANTHER" id="PTHR33254">
    <property type="entry name" value="4-HYDROXY-4-METHYL-2-OXOGLUTARATE ALDOLASE 3-RELATED"/>
    <property type="match status" value="1"/>
</dbReference>
<gene>
    <name evidence="9" type="ORF">CSSPTR1EN2_LOCUS12110</name>
</gene>
<dbReference type="EC" id="4.1.1.112" evidence="8"/>
<comment type="subunit">
    <text evidence="3 8">Homotrimer.</text>
</comment>
<accession>A0ABP0U6K3</accession>
<keyword evidence="5 8" id="KW-0456">Lyase</keyword>
<sequence>MALLLTADVCDAEEARLAAGELQVLTPGFFQAYGRNRIFAGHVVTVKVLEDNVLVRRALEQSGLGRILVIDGGGSLRTALVGGNVAKLAETQGWSGIIVNGCVRDVDEINDCRIGVRALAACPVKSGKRGEGQLNVVVEVAGATIRPGDFCSVDNDGILVSAFIPEMALGLNLAK</sequence>
<keyword evidence="10" id="KW-1185">Reference proteome</keyword>
<evidence type="ECO:0000256" key="7">
    <source>
        <dbReference type="ARBA" id="ARBA00047973"/>
    </source>
</evidence>
<comment type="catalytic activity">
    <reaction evidence="1 8">
        <text>4-hydroxy-4-methyl-2-oxoglutarate = 2 pyruvate</text>
        <dbReference type="Rhea" id="RHEA:22748"/>
        <dbReference type="ChEBI" id="CHEBI:15361"/>
        <dbReference type="ChEBI" id="CHEBI:58276"/>
        <dbReference type="EC" id="4.1.3.17"/>
    </reaction>
</comment>
<dbReference type="EMBL" id="OZ019894">
    <property type="protein sequence ID" value="CAK9214195.1"/>
    <property type="molecule type" value="Genomic_DNA"/>
</dbReference>
<reference evidence="9" key="1">
    <citation type="submission" date="2024-02" db="EMBL/GenBank/DDBJ databases">
        <authorList>
            <consortium name="ELIXIR-Norway"/>
            <consortium name="Elixir Norway"/>
        </authorList>
    </citation>
    <scope>NUCLEOTIDE SEQUENCE</scope>
</reference>
<evidence type="ECO:0000256" key="3">
    <source>
        <dbReference type="ARBA" id="ARBA00011233"/>
    </source>
</evidence>
<evidence type="ECO:0000256" key="1">
    <source>
        <dbReference type="ARBA" id="ARBA00001342"/>
    </source>
</evidence>
<name>A0ABP0U6K3_9BRYO</name>
<dbReference type="InterPro" id="IPR005493">
    <property type="entry name" value="RraA/RraA-like"/>
</dbReference>
<dbReference type="NCBIfam" id="NF006875">
    <property type="entry name" value="PRK09372.1"/>
    <property type="match status" value="1"/>
</dbReference>
<proteinExistence type="inferred from homology"/>
<comment type="function">
    <text evidence="6 8">Catalyzes the aldol cleavage of 4-hydroxy-4-methyl-2-oxoglutarate (HMG) into 2 molecules of pyruvate. Also contains a secondary oxaloacetate (OAA) decarboxylase activity due to the common pyruvate enolate transition state formed following C-C bond cleavage in the retro-aldol and decarboxylation reactions.</text>
</comment>
<organism evidence="9 10">
    <name type="scientific">Sphagnum troendelagicum</name>
    <dbReference type="NCBI Taxonomy" id="128251"/>
    <lineage>
        <taxon>Eukaryota</taxon>
        <taxon>Viridiplantae</taxon>
        <taxon>Streptophyta</taxon>
        <taxon>Embryophyta</taxon>
        <taxon>Bryophyta</taxon>
        <taxon>Sphagnophytina</taxon>
        <taxon>Sphagnopsida</taxon>
        <taxon>Sphagnales</taxon>
        <taxon>Sphagnaceae</taxon>
        <taxon>Sphagnum</taxon>
    </lineage>
</organism>
<dbReference type="InterPro" id="IPR010203">
    <property type="entry name" value="RraA"/>
</dbReference>
<evidence type="ECO:0000256" key="6">
    <source>
        <dbReference type="ARBA" id="ARBA00025046"/>
    </source>
</evidence>
<evidence type="ECO:0000256" key="4">
    <source>
        <dbReference type="ARBA" id="ARBA00022723"/>
    </source>
</evidence>